<accession>A0AAV4CHH0</accession>
<evidence type="ECO:0000313" key="1">
    <source>
        <dbReference type="EMBL" id="GFO30886.1"/>
    </source>
</evidence>
<evidence type="ECO:0000313" key="2">
    <source>
        <dbReference type="Proteomes" id="UP000735302"/>
    </source>
</evidence>
<name>A0AAV4CHH0_9GAST</name>
<dbReference type="EMBL" id="BLXT01006265">
    <property type="protein sequence ID" value="GFO30886.1"/>
    <property type="molecule type" value="Genomic_DNA"/>
</dbReference>
<proteinExistence type="predicted"/>
<protein>
    <submittedName>
        <fullName evidence="1">Uncharacterized protein</fullName>
    </submittedName>
</protein>
<dbReference type="AlphaFoldDB" id="A0AAV4CHH0"/>
<comment type="caution">
    <text evidence="1">The sequence shown here is derived from an EMBL/GenBank/DDBJ whole genome shotgun (WGS) entry which is preliminary data.</text>
</comment>
<gene>
    <name evidence="1" type="ORF">PoB_005739100</name>
</gene>
<sequence length="98" mass="11175">MVTQMLLGQAATASDQCDCRLTEPDTHPRYRESVANLMWDAVQVIEKKGDWFWADDCKLVSQAKGPWGRLKPVCVDWNPRLYEIQSAQRCFNASGNNL</sequence>
<reference evidence="1 2" key="1">
    <citation type="journal article" date="2021" name="Elife">
        <title>Chloroplast acquisition without the gene transfer in kleptoplastic sea slugs, Plakobranchus ocellatus.</title>
        <authorList>
            <person name="Maeda T."/>
            <person name="Takahashi S."/>
            <person name="Yoshida T."/>
            <person name="Shimamura S."/>
            <person name="Takaki Y."/>
            <person name="Nagai Y."/>
            <person name="Toyoda A."/>
            <person name="Suzuki Y."/>
            <person name="Arimoto A."/>
            <person name="Ishii H."/>
            <person name="Satoh N."/>
            <person name="Nishiyama T."/>
            <person name="Hasebe M."/>
            <person name="Maruyama T."/>
            <person name="Minagawa J."/>
            <person name="Obokata J."/>
            <person name="Shigenobu S."/>
        </authorList>
    </citation>
    <scope>NUCLEOTIDE SEQUENCE [LARGE SCALE GENOMIC DNA]</scope>
</reference>
<organism evidence="1 2">
    <name type="scientific">Plakobranchus ocellatus</name>
    <dbReference type="NCBI Taxonomy" id="259542"/>
    <lineage>
        <taxon>Eukaryota</taxon>
        <taxon>Metazoa</taxon>
        <taxon>Spiralia</taxon>
        <taxon>Lophotrochozoa</taxon>
        <taxon>Mollusca</taxon>
        <taxon>Gastropoda</taxon>
        <taxon>Heterobranchia</taxon>
        <taxon>Euthyneura</taxon>
        <taxon>Panpulmonata</taxon>
        <taxon>Sacoglossa</taxon>
        <taxon>Placobranchoidea</taxon>
        <taxon>Plakobranchidae</taxon>
        <taxon>Plakobranchus</taxon>
    </lineage>
</organism>
<dbReference type="Proteomes" id="UP000735302">
    <property type="component" value="Unassembled WGS sequence"/>
</dbReference>
<keyword evidence="2" id="KW-1185">Reference proteome</keyword>